<dbReference type="NCBIfam" id="NF009280">
    <property type="entry name" value="PRK12640.1"/>
    <property type="match status" value="1"/>
</dbReference>
<evidence type="ECO:0000256" key="4">
    <source>
        <dbReference type="ARBA" id="ARBA00038560"/>
    </source>
</evidence>
<protein>
    <recommendedName>
        <fullName evidence="5 6">Flagellar basal-body rod protein FlgF</fullName>
    </recommendedName>
</protein>
<dbReference type="GO" id="GO:0030694">
    <property type="term" value="C:bacterial-type flagellum basal body, rod"/>
    <property type="evidence" value="ECO:0007669"/>
    <property type="project" value="UniProtKB-UniRule"/>
</dbReference>
<dbReference type="RefSeq" id="WP_117314859.1">
    <property type="nucleotide sequence ID" value="NZ_QQSW01000002.1"/>
</dbReference>
<evidence type="ECO:0000259" key="7">
    <source>
        <dbReference type="Pfam" id="PF06429"/>
    </source>
</evidence>
<evidence type="ECO:0000256" key="3">
    <source>
        <dbReference type="ARBA" id="ARBA00023143"/>
    </source>
</evidence>
<dbReference type="EMBL" id="SLWX01000004">
    <property type="protein sequence ID" value="TCO76620.1"/>
    <property type="molecule type" value="Genomic_DNA"/>
</dbReference>
<keyword evidence="3 6" id="KW-0975">Bacterial flagellum</keyword>
<evidence type="ECO:0000256" key="1">
    <source>
        <dbReference type="ARBA" id="ARBA00004117"/>
    </source>
</evidence>
<keyword evidence="10" id="KW-1185">Reference proteome</keyword>
<comment type="similarity">
    <text evidence="2 6">Belongs to the flagella basal body rod proteins family.</text>
</comment>
<reference evidence="9 10" key="1">
    <citation type="submission" date="2019-03" db="EMBL/GenBank/DDBJ databases">
        <title>Genomic Encyclopedia of Type Strains, Phase IV (KMG-IV): sequencing the most valuable type-strain genomes for metagenomic binning, comparative biology and taxonomic classification.</title>
        <authorList>
            <person name="Goeker M."/>
        </authorList>
    </citation>
    <scope>NUCLEOTIDE SEQUENCE [LARGE SCALE GENOMIC DNA]</scope>
    <source>
        <strain evidence="9 10">DSM 23344</strain>
    </source>
</reference>
<gene>
    <name evidence="9" type="ORF">EV688_10474</name>
</gene>
<dbReference type="SUPFAM" id="SSF117143">
    <property type="entry name" value="Flagellar hook protein flgE"/>
    <property type="match status" value="1"/>
</dbReference>
<dbReference type="InterPro" id="IPR020013">
    <property type="entry name" value="Flagellar_FlgE/F/G"/>
</dbReference>
<evidence type="ECO:0000256" key="6">
    <source>
        <dbReference type="RuleBase" id="RU362116"/>
    </source>
</evidence>
<dbReference type="Proteomes" id="UP000294980">
    <property type="component" value="Unassembled WGS sequence"/>
</dbReference>
<keyword evidence="9" id="KW-0966">Cell projection</keyword>
<comment type="caution">
    <text evidence="9">The sequence shown here is derived from an EMBL/GenBank/DDBJ whole genome shotgun (WGS) entry which is preliminary data.</text>
</comment>
<evidence type="ECO:0000313" key="10">
    <source>
        <dbReference type="Proteomes" id="UP000294980"/>
    </source>
</evidence>
<name>A0A4V6NPF1_9GAMM</name>
<dbReference type="Pfam" id="PF22692">
    <property type="entry name" value="LlgE_F_G_D1"/>
    <property type="match status" value="1"/>
</dbReference>
<sequence>MDRLLYVSMTGAHRVMEAQARNAQNLANVSTTAFKGALDSAAAQKIEGPGMPTRYNVETRDSRPDLSPGALQSTGRVLDVAVQGEGWMVVQDANGGEALTRRGDLQVDANGLLRTGDGNPVLGDAGPIAIPPYKEVSLGADGTLSIVPLGQGPQAQAILDRILLVRPDPDTLQRGTDGLFRAADGEVPPPDADVRLLTGHLEASNVNMAQSMVEMIELARQFEMQVRMQRAADENADTAAQLMRMG</sequence>
<keyword evidence="9" id="KW-0282">Flagellum</keyword>
<dbReference type="PANTHER" id="PTHR30435">
    <property type="entry name" value="FLAGELLAR PROTEIN"/>
    <property type="match status" value="1"/>
</dbReference>
<comment type="subcellular location">
    <subcellularLocation>
        <location evidence="1 6">Bacterial flagellum basal body</location>
    </subcellularLocation>
</comment>
<organism evidence="9 10">
    <name type="scientific">Chromatocurvus halotolerans</name>
    <dbReference type="NCBI Taxonomy" id="1132028"/>
    <lineage>
        <taxon>Bacteria</taxon>
        <taxon>Pseudomonadati</taxon>
        <taxon>Pseudomonadota</taxon>
        <taxon>Gammaproteobacteria</taxon>
        <taxon>Cellvibrionales</taxon>
        <taxon>Halieaceae</taxon>
        <taxon>Chromatocurvus</taxon>
    </lineage>
</organism>
<accession>A0A4V6NPF1</accession>
<dbReference type="InterPro" id="IPR037925">
    <property type="entry name" value="FlgE/F/G-like"/>
</dbReference>
<dbReference type="AlphaFoldDB" id="A0A4V6NPF1"/>
<feature type="domain" description="Flagellar hook protein FlgE/F/G-like D1" evidence="8">
    <location>
        <begin position="81"/>
        <end position="145"/>
    </location>
</feature>
<evidence type="ECO:0000256" key="2">
    <source>
        <dbReference type="ARBA" id="ARBA00009677"/>
    </source>
</evidence>
<feature type="domain" description="Flagellar basal-body/hook protein C-terminal" evidence="7">
    <location>
        <begin position="198"/>
        <end position="242"/>
    </location>
</feature>
<evidence type="ECO:0000256" key="5">
    <source>
        <dbReference type="ARBA" id="ARBA00040228"/>
    </source>
</evidence>
<evidence type="ECO:0000313" key="9">
    <source>
        <dbReference type="EMBL" id="TCO76620.1"/>
    </source>
</evidence>
<dbReference type="OrthoDB" id="9804559at2"/>
<dbReference type="NCBIfam" id="TIGR03506">
    <property type="entry name" value="FlgEFG_subfam"/>
    <property type="match status" value="1"/>
</dbReference>
<comment type="subunit">
    <text evidence="4 6">The basal body constitutes a major portion of the flagellar organelle and consists of five rings (E,L,P,S, and M) mounted on a central rod. The rod consists of about 26 subunits of FlgG in the distal portion, and FlgB, FlgC and FlgF are thought to build up the proximal portion of the rod with about 6 subunits each.</text>
</comment>
<proteinExistence type="inferred from homology"/>
<evidence type="ECO:0000259" key="8">
    <source>
        <dbReference type="Pfam" id="PF22692"/>
    </source>
</evidence>
<dbReference type="InterPro" id="IPR010930">
    <property type="entry name" value="Flg_bb/hook_C_dom"/>
</dbReference>
<dbReference type="GO" id="GO:0071978">
    <property type="term" value="P:bacterial-type flagellum-dependent swarming motility"/>
    <property type="evidence" value="ECO:0007669"/>
    <property type="project" value="TreeGrafter"/>
</dbReference>
<keyword evidence="9" id="KW-0969">Cilium</keyword>
<dbReference type="InterPro" id="IPR053967">
    <property type="entry name" value="LlgE_F_G-like_D1"/>
</dbReference>
<dbReference type="PANTHER" id="PTHR30435:SF18">
    <property type="entry name" value="FLAGELLAR BASAL-BODY ROD PROTEIN FLGF"/>
    <property type="match status" value="1"/>
</dbReference>
<dbReference type="Pfam" id="PF06429">
    <property type="entry name" value="Flg_bbr_C"/>
    <property type="match status" value="1"/>
</dbReference>